<organism evidence="2">
    <name type="scientific">marine metagenome</name>
    <dbReference type="NCBI Taxonomy" id="408172"/>
    <lineage>
        <taxon>unclassified sequences</taxon>
        <taxon>metagenomes</taxon>
        <taxon>ecological metagenomes</taxon>
    </lineage>
</organism>
<evidence type="ECO:0000313" key="2">
    <source>
        <dbReference type="EMBL" id="SVA76173.1"/>
    </source>
</evidence>
<accession>A0A381YI31</accession>
<keyword evidence="1" id="KW-0472">Membrane</keyword>
<proteinExistence type="predicted"/>
<evidence type="ECO:0000256" key="1">
    <source>
        <dbReference type="SAM" id="Phobius"/>
    </source>
</evidence>
<gene>
    <name evidence="2" type="ORF">METZ01_LOCUS129027</name>
</gene>
<feature type="transmembrane region" description="Helical" evidence="1">
    <location>
        <begin position="94"/>
        <end position="112"/>
    </location>
</feature>
<keyword evidence="1" id="KW-0812">Transmembrane</keyword>
<name>A0A381YI31_9ZZZZ</name>
<dbReference type="AlphaFoldDB" id="A0A381YI31"/>
<reference evidence="2" key="1">
    <citation type="submission" date="2018-05" db="EMBL/GenBank/DDBJ databases">
        <authorList>
            <person name="Lanie J.A."/>
            <person name="Ng W.-L."/>
            <person name="Kazmierczak K.M."/>
            <person name="Andrzejewski T.M."/>
            <person name="Davidsen T.M."/>
            <person name="Wayne K.J."/>
            <person name="Tettelin H."/>
            <person name="Glass J.I."/>
            <person name="Rusch D."/>
            <person name="Podicherti R."/>
            <person name="Tsui H.-C.T."/>
            <person name="Winkler M.E."/>
        </authorList>
    </citation>
    <scope>NUCLEOTIDE SEQUENCE</scope>
</reference>
<protein>
    <submittedName>
        <fullName evidence="2">Uncharacterized protein</fullName>
    </submittedName>
</protein>
<keyword evidence="1" id="KW-1133">Transmembrane helix</keyword>
<sequence length="114" mass="13277">MKVIIVVIFILFSVTNAKQTENQRKENPCKSTYIKKAREGGLRSLSIFEMPVYYYDVRRCEDVIESNKLFVDIEQEQITADFTQSKQMRSWTSSFAYCAIIALTSLYIELIISK</sequence>
<dbReference type="EMBL" id="UINC01018191">
    <property type="protein sequence ID" value="SVA76173.1"/>
    <property type="molecule type" value="Genomic_DNA"/>
</dbReference>